<dbReference type="Proteomes" id="UP000241890">
    <property type="component" value="Unassembled WGS sequence"/>
</dbReference>
<accession>A0A2R5GYC9</accession>
<gene>
    <name evidence="1" type="ORF">FCC1311_096842</name>
</gene>
<dbReference type="InParanoid" id="A0A2R5GYC9"/>
<reference evidence="1 2" key="1">
    <citation type="submission" date="2017-12" db="EMBL/GenBank/DDBJ databases">
        <title>Sequencing, de novo assembly and annotation of complete genome of a new Thraustochytrid species, strain FCC1311.</title>
        <authorList>
            <person name="Sedici K."/>
            <person name="Godart F."/>
            <person name="Aiese Cigliano R."/>
            <person name="Sanseverino W."/>
            <person name="Barakat M."/>
            <person name="Ortet P."/>
            <person name="Marechal E."/>
            <person name="Cagnac O."/>
            <person name="Amato A."/>
        </authorList>
    </citation>
    <scope>NUCLEOTIDE SEQUENCE [LARGE SCALE GENOMIC DNA]</scope>
</reference>
<dbReference type="InterPro" id="IPR027417">
    <property type="entry name" value="P-loop_NTPase"/>
</dbReference>
<dbReference type="SUPFAM" id="SSF52540">
    <property type="entry name" value="P-loop containing nucleoside triphosphate hydrolases"/>
    <property type="match status" value="1"/>
</dbReference>
<keyword evidence="2" id="KW-1185">Reference proteome</keyword>
<dbReference type="OrthoDB" id="9989112at2759"/>
<sequence length="116" mass="12631">MVMLGDAGVGKTSLVLRLCHDTFDDSSTPTLASVADGTGVFNELGKSSPQTDFGLTFSDQASEKDHVLVCTPLPSHLSNPIFYCALQAHVDIENGRREIIPRVHGHKRVQPEEDRT</sequence>
<dbReference type="EMBL" id="BEYU01000156">
    <property type="protein sequence ID" value="GBG33461.1"/>
    <property type="molecule type" value="Genomic_DNA"/>
</dbReference>
<dbReference type="AlphaFoldDB" id="A0A2R5GYC9"/>
<evidence type="ECO:0000313" key="2">
    <source>
        <dbReference type="Proteomes" id="UP000241890"/>
    </source>
</evidence>
<protein>
    <submittedName>
        <fullName evidence="1">Ras-related protein Rab-21</fullName>
    </submittedName>
</protein>
<proteinExistence type="predicted"/>
<evidence type="ECO:0000313" key="1">
    <source>
        <dbReference type="EMBL" id="GBG33461.1"/>
    </source>
</evidence>
<dbReference type="Pfam" id="PF08477">
    <property type="entry name" value="Roc"/>
    <property type="match status" value="1"/>
</dbReference>
<dbReference type="Gene3D" id="3.40.50.300">
    <property type="entry name" value="P-loop containing nucleotide triphosphate hydrolases"/>
    <property type="match status" value="1"/>
</dbReference>
<name>A0A2R5GYC9_9STRA</name>
<organism evidence="1 2">
    <name type="scientific">Hondaea fermentalgiana</name>
    <dbReference type="NCBI Taxonomy" id="2315210"/>
    <lineage>
        <taxon>Eukaryota</taxon>
        <taxon>Sar</taxon>
        <taxon>Stramenopiles</taxon>
        <taxon>Bigyra</taxon>
        <taxon>Labyrinthulomycetes</taxon>
        <taxon>Thraustochytrida</taxon>
        <taxon>Thraustochytriidae</taxon>
        <taxon>Hondaea</taxon>
    </lineage>
</organism>
<comment type="caution">
    <text evidence="1">The sequence shown here is derived from an EMBL/GenBank/DDBJ whole genome shotgun (WGS) entry which is preliminary data.</text>
</comment>